<proteinExistence type="predicted"/>
<comment type="caution">
    <text evidence="2">The sequence shown here is derived from an EMBL/GenBank/DDBJ whole genome shotgun (WGS) entry which is preliminary data.</text>
</comment>
<protein>
    <submittedName>
        <fullName evidence="2">Acyl carrier protein</fullName>
    </submittedName>
</protein>
<name>A0ABV5L0D4_9BACL</name>
<dbReference type="SUPFAM" id="SSF47336">
    <property type="entry name" value="ACP-like"/>
    <property type="match status" value="1"/>
</dbReference>
<keyword evidence="3" id="KW-1185">Reference proteome</keyword>
<organism evidence="2 3">
    <name type="scientific">Paenibacillus aurantiacus</name>
    <dbReference type="NCBI Taxonomy" id="1936118"/>
    <lineage>
        <taxon>Bacteria</taxon>
        <taxon>Bacillati</taxon>
        <taxon>Bacillota</taxon>
        <taxon>Bacilli</taxon>
        <taxon>Bacillales</taxon>
        <taxon>Paenibacillaceae</taxon>
        <taxon>Paenibacillus</taxon>
    </lineage>
</organism>
<evidence type="ECO:0000313" key="2">
    <source>
        <dbReference type="EMBL" id="MFB9330906.1"/>
    </source>
</evidence>
<evidence type="ECO:0000313" key="3">
    <source>
        <dbReference type="Proteomes" id="UP001589747"/>
    </source>
</evidence>
<dbReference type="InterPro" id="IPR036736">
    <property type="entry name" value="ACP-like_sf"/>
</dbReference>
<dbReference type="RefSeq" id="WP_377502740.1">
    <property type="nucleotide sequence ID" value="NZ_JBHMDO010000054.1"/>
</dbReference>
<dbReference type="EMBL" id="JBHMDO010000054">
    <property type="protein sequence ID" value="MFB9330906.1"/>
    <property type="molecule type" value="Genomic_DNA"/>
</dbReference>
<dbReference type="Gene3D" id="1.10.1200.10">
    <property type="entry name" value="ACP-like"/>
    <property type="match status" value="1"/>
</dbReference>
<accession>A0ABV5L0D4</accession>
<evidence type="ECO:0000259" key="1">
    <source>
        <dbReference type="PROSITE" id="PS50075"/>
    </source>
</evidence>
<dbReference type="PROSITE" id="PS50075">
    <property type="entry name" value="CARRIER"/>
    <property type="match status" value="1"/>
</dbReference>
<sequence>MEQQIIAMISEIKDDAELALSLNEHSNMMEDGGLDSLQLITLILKVEEQFGIEIDFEQFDFTLMESVATFSRYISELKKTASV</sequence>
<feature type="domain" description="Carrier" evidence="1">
    <location>
        <begin position="1"/>
        <end position="78"/>
    </location>
</feature>
<dbReference type="InterPro" id="IPR009081">
    <property type="entry name" value="PP-bd_ACP"/>
</dbReference>
<gene>
    <name evidence="2" type="ORF">ACFFSY_33610</name>
</gene>
<dbReference type="Pfam" id="PF00550">
    <property type="entry name" value="PP-binding"/>
    <property type="match status" value="1"/>
</dbReference>
<dbReference type="Proteomes" id="UP001589747">
    <property type="component" value="Unassembled WGS sequence"/>
</dbReference>
<reference evidence="2 3" key="1">
    <citation type="submission" date="2024-09" db="EMBL/GenBank/DDBJ databases">
        <authorList>
            <person name="Sun Q."/>
            <person name="Mori K."/>
        </authorList>
    </citation>
    <scope>NUCLEOTIDE SEQUENCE [LARGE SCALE GENOMIC DNA]</scope>
    <source>
        <strain evidence="2 3">TISTR 2452</strain>
    </source>
</reference>